<reference evidence="1 2" key="1">
    <citation type="journal article" date="2023" name="Nucleic Acids Res.">
        <title>The hologenome of Daphnia magna reveals possible DNA methylation and microbiome-mediated evolution of the host genome.</title>
        <authorList>
            <person name="Chaturvedi A."/>
            <person name="Li X."/>
            <person name="Dhandapani V."/>
            <person name="Marshall H."/>
            <person name="Kissane S."/>
            <person name="Cuenca-Cambronero M."/>
            <person name="Asole G."/>
            <person name="Calvet F."/>
            <person name="Ruiz-Romero M."/>
            <person name="Marangio P."/>
            <person name="Guigo R."/>
            <person name="Rago D."/>
            <person name="Mirbahai L."/>
            <person name="Eastwood N."/>
            <person name="Colbourne J.K."/>
            <person name="Zhou J."/>
            <person name="Mallon E."/>
            <person name="Orsini L."/>
        </authorList>
    </citation>
    <scope>NUCLEOTIDE SEQUENCE [LARGE SCALE GENOMIC DNA]</scope>
    <source>
        <strain evidence="1">LRV0_1</strain>
    </source>
</reference>
<sequence>MEGLECVKFLLQRGDWMVKSDLQYAYFLVPLAPDHYEESRAALDSSDWMLLQDKFKQLSDVWPVQIDLFASAWNALLPKFVYVSPQHLVTSPPHKPVSSSTLGHWIKACSSDAGLDPSSFYAHSTHSATASKAVKQGVSVDLVLKTVN</sequence>
<accession>A0ABQ9YVN2</accession>
<comment type="caution">
    <text evidence="1">The sequence shown here is derived from an EMBL/GenBank/DDBJ whole genome shotgun (WGS) entry which is preliminary data.</text>
</comment>
<evidence type="ECO:0000313" key="2">
    <source>
        <dbReference type="Proteomes" id="UP001234178"/>
    </source>
</evidence>
<gene>
    <name evidence="1" type="ORF">OUZ56_005967</name>
</gene>
<name>A0ABQ9YVN2_9CRUS</name>
<protein>
    <submittedName>
        <fullName evidence="1">Uncharacterized protein</fullName>
    </submittedName>
</protein>
<proteinExistence type="predicted"/>
<organism evidence="1 2">
    <name type="scientific">Daphnia magna</name>
    <dbReference type="NCBI Taxonomy" id="35525"/>
    <lineage>
        <taxon>Eukaryota</taxon>
        <taxon>Metazoa</taxon>
        <taxon>Ecdysozoa</taxon>
        <taxon>Arthropoda</taxon>
        <taxon>Crustacea</taxon>
        <taxon>Branchiopoda</taxon>
        <taxon>Diplostraca</taxon>
        <taxon>Cladocera</taxon>
        <taxon>Anomopoda</taxon>
        <taxon>Daphniidae</taxon>
        <taxon>Daphnia</taxon>
    </lineage>
</organism>
<dbReference type="Proteomes" id="UP001234178">
    <property type="component" value="Unassembled WGS sequence"/>
</dbReference>
<dbReference type="EMBL" id="JAOYFB010000001">
    <property type="protein sequence ID" value="KAK4004225.1"/>
    <property type="molecule type" value="Genomic_DNA"/>
</dbReference>
<keyword evidence="2" id="KW-1185">Reference proteome</keyword>
<evidence type="ECO:0000313" key="1">
    <source>
        <dbReference type="EMBL" id="KAK4004225.1"/>
    </source>
</evidence>